<proteinExistence type="predicted"/>
<feature type="domain" description="Glycosyl transferase family 1" evidence="1">
    <location>
        <begin position="207"/>
        <end position="365"/>
    </location>
</feature>
<name>A0ABW5KRN4_9FLAO</name>
<dbReference type="Gene3D" id="3.40.50.2000">
    <property type="entry name" value="Glycogen Phosphorylase B"/>
    <property type="match status" value="2"/>
</dbReference>
<keyword evidence="2" id="KW-0328">Glycosyltransferase</keyword>
<dbReference type="EC" id="2.4.-.-" evidence="2"/>
<accession>A0ABW5KRN4</accession>
<comment type="caution">
    <text evidence="2">The sequence shown here is derived from an EMBL/GenBank/DDBJ whole genome shotgun (WGS) entry which is preliminary data.</text>
</comment>
<keyword evidence="2" id="KW-0808">Transferase</keyword>
<reference evidence="3" key="1">
    <citation type="journal article" date="2019" name="Int. J. Syst. Evol. Microbiol.">
        <title>The Global Catalogue of Microorganisms (GCM) 10K type strain sequencing project: providing services to taxonomists for standard genome sequencing and annotation.</title>
        <authorList>
            <consortium name="The Broad Institute Genomics Platform"/>
            <consortium name="The Broad Institute Genome Sequencing Center for Infectious Disease"/>
            <person name="Wu L."/>
            <person name="Ma J."/>
        </authorList>
    </citation>
    <scope>NUCLEOTIDE SEQUENCE [LARGE SCALE GENOMIC DNA]</scope>
    <source>
        <strain evidence="3">KCTC 42587</strain>
    </source>
</reference>
<protein>
    <submittedName>
        <fullName evidence="2">Glycosyltransferase family 4 protein</fullName>
        <ecNumber evidence="2">2.4.-.-</ecNumber>
    </submittedName>
</protein>
<dbReference type="Proteomes" id="UP001597472">
    <property type="component" value="Unassembled WGS sequence"/>
</dbReference>
<dbReference type="InterPro" id="IPR001296">
    <property type="entry name" value="Glyco_trans_1"/>
</dbReference>
<evidence type="ECO:0000313" key="3">
    <source>
        <dbReference type="Proteomes" id="UP001597472"/>
    </source>
</evidence>
<organism evidence="2 3">
    <name type="scientific">Bizionia sediminis</name>
    <dbReference type="NCBI Taxonomy" id="1737064"/>
    <lineage>
        <taxon>Bacteria</taxon>
        <taxon>Pseudomonadati</taxon>
        <taxon>Bacteroidota</taxon>
        <taxon>Flavobacteriia</taxon>
        <taxon>Flavobacteriales</taxon>
        <taxon>Flavobacteriaceae</taxon>
        <taxon>Bizionia</taxon>
    </lineage>
</organism>
<gene>
    <name evidence="2" type="ORF">ACFSQP_01105</name>
</gene>
<dbReference type="PANTHER" id="PTHR45947:SF14">
    <property type="entry name" value="SLL1723 PROTEIN"/>
    <property type="match status" value="1"/>
</dbReference>
<dbReference type="GO" id="GO:0016757">
    <property type="term" value="F:glycosyltransferase activity"/>
    <property type="evidence" value="ECO:0007669"/>
    <property type="project" value="UniProtKB-KW"/>
</dbReference>
<dbReference type="RefSeq" id="WP_376891156.1">
    <property type="nucleotide sequence ID" value="NZ_JBHULS010000001.1"/>
</dbReference>
<sequence>MKKIGLVLSQPPSYSETFFNSKIKGLKENGHTVTLFTGPCVTSYKACTHKTSPKLYAFLPQQLLNMLIVGVQLLPYLNRVTRFYVLEKQAGSSTKRIIEKVYLNAQLLKFKGDWLHFGFATLAIGRELVAKAIGAKMAVSFRGYDLNVYPLKHPDCYNLLWQHVDKVQSISKYLLAKGYALGLSAKIPYAIITPAVNLATLPSKNINTSENLFKIVTISRYNWIKGMDYLIETATHLKTAGVAFEWHVIGSGTADEMERYVFHIHQSDLEQQLIFNGKQSHSKTLNIVATANLYVQTSLNEGFCNAILEAQALGVPCVAFNVGGIPENIKELETGWLIVPYDTAAMAERITAFMSLPSAEKQKLADQAIARVQTHFSLEAQKQAFNEFYIKK</sequence>
<dbReference type="EMBL" id="JBHULS010000001">
    <property type="protein sequence ID" value="MFD2550401.1"/>
    <property type="molecule type" value="Genomic_DNA"/>
</dbReference>
<dbReference type="InterPro" id="IPR050194">
    <property type="entry name" value="Glycosyltransferase_grp1"/>
</dbReference>
<evidence type="ECO:0000313" key="2">
    <source>
        <dbReference type="EMBL" id="MFD2550401.1"/>
    </source>
</evidence>
<dbReference type="PANTHER" id="PTHR45947">
    <property type="entry name" value="SULFOQUINOVOSYL TRANSFERASE SQD2"/>
    <property type="match status" value="1"/>
</dbReference>
<keyword evidence="3" id="KW-1185">Reference proteome</keyword>
<dbReference type="CDD" id="cd03801">
    <property type="entry name" value="GT4_PimA-like"/>
    <property type="match status" value="1"/>
</dbReference>
<dbReference type="SUPFAM" id="SSF53756">
    <property type="entry name" value="UDP-Glycosyltransferase/glycogen phosphorylase"/>
    <property type="match status" value="1"/>
</dbReference>
<evidence type="ECO:0000259" key="1">
    <source>
        <dbReference type="Pfam" id="PF00534"/>
    </source>
</evidence>
<dbReference type="Pfam" id="PF00534">
    <property type="entry name" value="Glycos_transf_1"/>
    <property type="match status" value="1"/>
</dbReference>